<sequence>MLMGRGARTALVTGATGFVGSHVAKLLLEDGYSIRCLTREGSDKRNLPKESDSVSWVTGDLLDPLSLVRALDGMEEIYHVAADYRLWTPQKGEIIKTNVEGTRNILEACRICRPSRIVYCSSVAALGTR</sequence>
<dbReference type="AlphaFoldDB" id="T1AG62"/>
<name>T1AG62_9ZZZZ</name>
<dbReference type="Pfam" id="PF01370">
    <property type="entry name" value="Epimerase"/>
    <property type="match status" value="1"/>
</dbReference>
<dbReference type="GO" id="GO:0005737">
    <property type="term" value="C:cytoplasm"/>
    <property type="evidence" value="ECO:0007669"/>
    <property type="project" value="TreeGrafter"/>
</dbReference>
<evidence type="ECO:0000313" key="2">
    <source>
        <dbReference type="EMBL" id="EQD55608.1"/>
    </source>
</evidence>
<dbReference type="PANTHER" id="PTHR48079:SF6">
    <property type="entry name" value="NAD(P)-BINDING DOMAIN-CONTAINING PROTEIN-RELATED"/>
    <property type="match status" value="1"/>
</dbReference>
<dbReference type="InterPro" id="IPR051783">
    <property type="entry name" value="NAD(P)-dependent_oxidoreduct"/>
</dbReference>
<dbReference type="SUPFAM" id="SSF51735">
    <property type="entry name" value="NAD(P)-binding Rossmann-fold domains"/>
    <property type="match status" value="1"/>
</dbReference>
<feature type="non-terminal residue" evidence="2">
    <location>
        <position position="129"/>
    </location>
</feature>
<dbReference type="InterPro" id="IPR036291">
    <property type="entry name" value="NAD(P)-bd_dom_sf"/>
</dbReference>
<dbReference type="EMBL" id="AUZX01008554">
    <property type="protein sequence ID" value="EQD55608.1"/>
    <property type="molecule type" value="Genomic_DNA"/>
</dbReference>
<evidence type="ECO:0000259" key="1">
    <source>
        <dbReference type="Pfam" id="PF01370"/>
    </source>
</evidence>
<organism evidence="2">
    <name type="scientific">mine drainage metagenome</name>
    <dbReference type="NCBI Taxonomy" id="410659"/>
    <lineage>
        <taxon>unclassified sequences</taxon>
        <taxon>metagenomes</taxon>
        <taxon>ecological metagenomes</taxon>
    </lineage>
</organism>
<reference evidence="2" key="1">
    <citation type="submission" date="2013-08" db="EMBL/GenBank/DDBJ databases">
        <authorList>
            <person name="Mendez C."/>
            <person name="Richter M."/>
            <person name="Ferrer M."/>
            <person name="Sanchez J."/>
        </authorList>
    </citation>
    <scope>NUCLEOTIDE SEQUENCE</scope>
</reference>
<comment type="caution">
    <text evidence="2">The sequence shown here is derived from an EMBL/GenBank/DDBJ whole genome shotgun (WGS) entry which is preliminary data.</text>
</comment>
<accession>T1AG62</accession>
<reference evidence="2" key="2">
    <citation type="journal article" date="2014" name="ISME J.">
        <title>Microbial stratification in low pH oxic and suboxic macroscopic growths along an acid mine drainage.</title>
        <authorList>
            <person name="Mendez-Garcia C."/>
            <person name="Mesa V."/>
            <person name="Sprenger R.R."/>
            <person name="Richter M."/>
            <person name="Diez M.S."/>
            <person name="Solano J."/>
            <person name="Bargiela R."/>
            <person name="Golyshina O.V."/>
            <person name="Manteca A."/>
            <person name="Ramos J.L."/>
            <person name="Gallego J.R."/>
            <person name="Llorente I."/>
            <person name="Martins Dos Santos V.A."/>
            <person name="Jensen O.N."/>
            <person name="Pelaez A.I."/>
            <person name="Sanchez J."/>
            <person name="Ferrer M."/>
        </authorList>
    </citation>
    <scope>NUCLEOTIDE SEQUENCE</scope>
</reference>
<dbReference type="Gene3D" id="3.40.50.720">
    <property type="entry name" value="NAD(P)-binding Rossmann-like Domain"/>
    <property type="match status" value="1"/>
</dbReference>
<dbReference type="InterPro" id="IPR001509">
    <property type="entry name" value="Epimerase_deHydtase"/>
</dbReference>
<gene>
    <name evidence="2" type="ORF">B1A_11885</name>
</gene>
<protein>
    <submittedName>
        <fullName evidence="2">NAD-dependent epimerase/dehydratase</fullName>
    </submittedName>
</protein>
<proteinExistence type="predicted"/>
<feature type="domain" description="NAD-dependent epimerase/dehydratase" evidence="1">
    <location>
        <begin position="10"/>
        <end position="127"/>
    </location>
</feature>
<dbReference type="GO" id="GO:0004029">
    <property type="term" value="F:aldehyde dehydrogenase (NAD+) activity"/>
    <property type="evidence" value="ECO:0007669"/>
    <property type="project" value="TreeGrafter"/>
</dbReference>
<dbReference type="PANTHER" id="PTHR48079">
    <property type="entry name" value="PROTEIN YEEZ"/>
    <property type="match status" value="1"/>
</dbReference>